<protein>
    <recommendedName>
        <fullName evidence="4">DUF4235 domain-containing protein</fullName>
    </recommendedName>
</protein>
<evidence type="ECO:0008006" key="4">
    <source>
        <dbReference type="Google" id="ProtNLM"/>
    </source>
</evidence>
<keyword evidence="1" id="KW-0472">Membrane</keyword>
<evidence type="ECO:0000313" key="3">
    <source>
        <dbReference type="Proteomes" id="UP000188342"/>
    </source>
</evidence>
<gene>
    <name evidence="2" type="ORF">FM114_11650</name>
</gene>
<dbReference type="AlphaFoldDB" id="A0A1R4K6J2"/>
<keyword evidence="1" id="KW-1133">Transmembrane helix</keyword>
<accession>A0A1R4K6J2</accession>
<dbReference type="EMBL" id="FUKQ01000044">
    <property type="protein sequence ID" value="SJN39633.1"/>
    <property type="molecule type" value="Genomic_DNA"/>
</dbReference>
<dbReference type="RefSeq" id="WP_094765321.1">
    <property type="nucleotide sequence ID" value="NZ_FUKQ01000044.1"/>
</dbReference>
<name>A0A1R4K6J2_9ACTN</name>
<reference evidence="2 3" key="1">
    <citation type="submission" date="2017-02" db="EMBL/GenBank/DDBJ databases">
        <authorList>
            <person name="Peterson S.W."/>
        </authorList>
    </citation>
    <scope>NUCLEOTIDE SEQUENCE [LARGE SCALE GENOMIC DNA]</scope>
    <source>
        <strain evidence="2 3">LSP_Lj1</strain>
    </source>
</reference>
<feature type="transmembrane region" description="Helical" evidence="1">
    <location>
        <begin position="53"/>
        <end position="72"/>
    </location>
</feature>
<keyword evidence="1" id="KW-0812">Transmembrane</keyword>
<dbReference type="STRING" id="1255658.FM114_11650"/>
<sequence>MATTSQNIGFKIYAGLLGTVTTIVTQKLMQAAWKAATGDNPPDPNDPEVPATHAAIWALASGLGLGVSQVALNRFVGRRFEAVTGERLDTASRTKIKL</sequence>
<proteinExistence type="predicted"/>
<dbReference type="Proteomes" id="UP000188342">
    <property type="component" value="Unassembled WGS sequence"/>
</dbReference>
<dbReference type="Pfam" id="PF14019">
    <property type="entry name" value="DUF4235"/>
    <property type="match status" value="1"/>
</dbReference>
<evidence type="ECO:0000256" key="1">
    <source>
        <dbReference type="SAM" id="Phobius"/>
    </source>
</evidence>
<dbReference type="OrthoDB" id="6293727at2"/>
<feature type="transmembrane region" description="Helical" evidence="1">
    <location>
        <begin position="12"/>
        <end position="33"/>
    </location>
</feature>
<keyword evidence="3" id="KW-1185">Reference proteome</keyword>
<evidence type="ECO:0000313" key="2">
    <source>
        <dbReference type="EMBL" id="SJN39633.1"/>
    </source>
</evidence>
<organism evidence="2 3">
    <name type="scientific">Luteococcus japonicus LSP_Lj1</name>
    <dbReference type="NCBI Taxonomy" id="1255658"/>
    <lineage>
        <taxon>Bacteria</taxon>
        <taxon>Bacillati</taxon>
        <taxon>Actinomycetota</taxon>
        <taxon>Actinomycetes</taxon>
        <taxon>Propionibacteriales</taxon>
        <taxon>Propionibacteriaceae</taxon>
        <taxon>Luteococcus</taxon>
    </lineage>
</organism>
<dbReference type="InterPro" id="IPR025329">
    <property type="entry name" value="DUF4235"/>
</dbReference>